<dbReference type="SUPFAM" id="SSF52172">
    <property type="entry name" value="CheY-like"/>
    <property type="match status" value="1"/>
</dbReference>
<feature type="domain" description="Response regulatory" evidence="9">
    <location>
        <begin position="59"/>
        <end position="178"/>
    </location>
</feature>
<gene>
    <name evidence="10" type="ORF">SVA_1554</name>
</gene>
<feature type="region of interest" description="Disordered" evidence="7">
    <location>
        <begin position="185"/>
        <end position="250"/>
    </location>
</feature>
<evidence type="ECO:0000256" key="7">
    <source>
        <dbReference type="SAM" id="MobiDB-lite"/>
    </source>
</evidence>
<evidence type="ECO:0000256" key="4">
    <source>
        <dbReference type="ARBA" id="ARBA00023125"/>
    </source>
</evidence>
<keyword evidence="2" id="KW-0902">Two-component regulatory system</keyword>
<evidence type="ECO:0000256" key="1">
    <source>
        <dbReference type="ARBA" id="ARBA00022553"/>
    </source>
</evidence>
<keyword evidence="4" id="KW-0238">DNA-binding</keyword>
<evidence type="ECO:0000256" key="6">
    <source>
        <dbReference type="PROSITE-ProRule" id="PRU00169"/>
    </source>
</evidence>
<dbReference type="PANTHER" id="PTHR48111">
    <property type="entry name" value="REGULATOR OF RPOS"/>
    <property type="match status" value="1"/>
</dbReference>
<feature type="compositionally biased region" description="Basic and acidic residues" evidence="7">
    <location>
        <begin position="379"/>
        <end position="390"/>
    </location>
</feature>
<reference evidence="10 11" key="1">
    <citation type="submission" date="2015-08" db="EMBL/GenBank/DDBJ databases">
        <title>Complete genome sequence of Sulfurifustis variabilis.</title>
        <authorList>
            <person name="Miura A."/>
            <person name="Kojima H."/>
            <person name="Fukui M."/>
        </authorList>
    </citation>
    <scope>NUCLEOTIDE SEQUENCE [LARGE SCALE GENOMIC DNA]</scope>
    <source>
        <strain evidence="11">skN76</strain>
    </source>
</reference>
<feature type="compositionally biased region" description="Low complexity" evidence="7">
    <location>
        <begin position="475"/>
        <end position="501"/>
    </location>
</feature>
<accession>A0A1B4V3I2</accession>
<dbReference type="GO" id="GO:0032993">
    <property type="term" value="C:protein-DNA complex"/>
    <property type="evidence" value="ECO:0007669"/>
    <property type="project" value="TreeGrafter"/>
</dbReference>
<feature type="transmembrane region" description="Helical" evidence="8">
    <location>
        <begin position="267"/>
        <end position="285"/>
    </location>
</feature>
<name>A0A1B4V3I2_9GAMM</name>
<evidence type="ECO:0000256" key="5">
    <source>
        <dbReference type="ARBA" id="ARBA00023163"/>
    </source>
</evidence>
<dbReference type="Proteomes" id="UP000218899">
    <property type="component" value="Chromosome"/>
</dbReference>
<feature type="region of interest" description="Disordered" evidence="7">
    <location>
        <begin position="24"/>
        <end position="58"/>
    </location>
</feature>
<dbReference type="Gene3D" id="3.40.50.2300">
    <property type="match status" value="1"/>
</dbReference>
<dbReference type="EMBL" id="AP014936">
    <property type="protein sequence ID" value="BAU48116.1"/>
    <property type="molecule type" value="Genomic_DNA"/>
</dbReference>
<feature type="compositionally biased region" description="Pro residues" evidence="7">
    <location>
        <begin position="502"/>
        <end position="511"/>
    </location>
</feature>
<protein>
    <recommendedName>
        <fullName evidence="9">Response regulatory domain-containing protein</fullName>
    </recommendedName>
</protein>
<dbReference type="GO" id="GO:0005829">
    <property type="term" value="C:cytosol"/>
    <property type="evidence" value="ECO:0007669"/>
    <property type="project" value="TreeGrafter"/>
</dbReference>
<dbReference type="InterPro" id="IPR001789">
    <property type="entry name" value="Sig_transdc_resp-reg_receiver"/>
</dbReference>
<feature type="compositionally biased region" description="Pro residues" evidence="7">
    <location>
        <begin position="340"/>
        <end position="361"/>
    </location>
</feature>
<dbReference type="GO" id="GO:0000976">
    <property type="term" value="F:transcription cis-regulatory region binding"/>
    <property type="evidence" value="ECO:0007669"/>
    <property type="project" value="TreeGrafter"/>
</dbReference>
<dbReference type="InterPro" id="IPR011006">
    <property type="entry name" value="CheY-like_superfamily"/>
</dbReference>
<keyword evidence="8" id="KW-0812">Transmembrane</keyword>
<dbReference type="InterPro" id="IPR032710">
    <property type="entry name" value="NTF2-like_dom_sf"/>
</dbReference>
<feature type="region of interest" description="Disordered" evidence="7">
    <location>
        <begin position="296"/>
        <end position="515"/>
    </location>
</feature>
<feature type="compositionally biased region" description="Basic and acidic residues" evidence="7">
    <location>
        <begin position="222"/>
        <end position="233"/>
    </location>
</feature>
<comment type="caution">
    <text evidence="6">Lacks conserved residue(s) required for the propagation of feature annotation.</text>
</comment>
<evidence type="ECO:0000256" key="8">
    <source>
        <dbReference type="SAM" id="Phobius"/>
    </source>
</evidence>
<dbReference type="PANTHER" id="PTHR48111:SF1">
    <property type="entry name" value="TWO-COMPONENT RESPONSE REGULATOR ORR33"/>
    <property type="match status" value="1"/>
</dbReference>
<dbReference type="SMART" id="SM00448">
    <property type="entry name" value="REC"/>
    <property type="match status" value="1"/>
</dbReference>
<dbReference type="KEGG" id="sva:SVA_1554"/>
<keyword evidence="3" id="KW-0805">Transcription regulation</keyword>
<keyword evidence="8" id="KW-1133">Transmembrane helix</keyword>
<keyword evidence="1" id="KW-0597">Phosphoprotein</keyword>
<evidence type="ECO:0000256" key="3">
    <source>
        <dbReference type="ARBA" id="ARBA00023015"/>
    </source>
</evidence>
<dbReference type="InterPro" id="IPR039420">
    <property type="entry name" value="WalR-like"/>
</dbReference>
<keyword evidence="5" id="KW-0804">Transcription</keyword>
<organism evidence="10 11">
    <name type="scientific">Sulfurifustis variabilis</name>
    <dbReference type="NCBI Taxonomy" id="1675686"/>
    <lineage>
        <taxon>Bacteria</taxon>
        <taxon>Pseudomonadati</taxon>
        <taxon>Pseudomonadota</taxon>
        <taxon>Gammaproteobacteria</taxon>
        <taxon>Acidiferrobacterales</taxon>
        <taxon>Acidiferrobacteraceae</taxon>
        <taxon>Sulfurifustis</taxon>
    </lineage>
</organism>
<evidence type="ECO:0000256" key="2">
    <source>
        <dbReference type="ARBA" id="ARBA00023012"/>
    </source>
</evidence>
<keyword evidence="11" id="KW-1185">Reference proteome</keyword>
<evidence type="ECO:0000313" key="11">
    <source>
        <dbReference type="Proteomes" id="UP000218899"/>
    </source>
</evidence>
<dbReference type="RefSeq" id="WP_169924016.1">
    <property type="nucleotide sequence ID" value="NZ_AP014936.1"/>
</dbReference>
<evidence type="ECO:0000259" key="9">
    <source>
        <dbReference type="PROSITE" id="PS50110"/>
    </source>
</evidence>
<dbReference type="SUPFAM" id="SSF54427">
    <property type="entry name" value="NTF2-like"/>
    <property type="match status" value="1"/>
</dbReference>
<dbReference type="AlphaFoldDB" id="A0A1B4V3I2"/>
<sequence length="639" mass="68570">MGRNAKHDADRVSIEELAATLESKIGADVHERADDEDLALEERASPAAARQAAAPPPPPILVAHADPGVRGAVRAALERHFQVLEADDGEDAWETLASHRDIRLLLTGTGLPRLEGIELIRRLRRPNGPSHLVGLPVMLYAEREDANVKQTALLAGANDYLTQDIEPATLLTRVQARNRLFEQSRRAMNLTGTMPTARAGRPEASNGASARSSASPAPPRPQRQETPARRPGERPIWVEARGGGRPAVAGPRGWAERLYRISSTTTITLTATVLVILAITLILLLNQTPQRPKSLAVGRLDTAPPAERTSEPRTALSESVDRAESPPTPTSANVNTTAPEPVPDDPPATAPPVASGPPPAISKPGGGRKEAAVAGSRTESGRPNEERRPPVTEAPAPSKPSSADVASRPRNPVESASPAAAGTAGREEPPKPSARASPAPKTDEPEPVTRDAQPAPTAETRPSPPRAATPPPAAKPESSSAAEVPAMSDRPANTSVAAAATPAPPSPPPRPASARLSREELTTLLQRFVSVYEAGDIEQFMALLADNVQTNDRITRQAVREDYDRLFRTTDLRQMRVDSMNWDVEGEQAHGWGEFEVEVRRQGDASVYHYEGSLTLLVRKADGRPRIERLYHSERRASR</sequence>
<dbReference type="Pfam" id="PF00072">
    <property type="entry name" value="Response_reg"/>
    <property type="match status" value="1"/>
</dbReference>
<dbReference type="PROSITE" id="PS50110">
    <property type="entry name" value="RESPONSE_REGULATORY"/>
    <property type="match status" value="1"/>
</dbReference>
<keyword evidence="8" id="KW-0472">Membrane</keyword>
<proteinExistence type="predicted"/>
<evidence type="ECO:0000313" key="10">
    <source>
        <dbReference type="EMBL" id="BAU48116.1"/>
    </source>
</evidence>
<feature type="compositionally biased region" description="Pro residues" evidence="7">
    <location>
        <begin position="462"/>
        <end position="474"/>
    </location>
</feature>
<dbReference type="GO" id="GO:0006355">
    <property type="term" value="P:regulation of DNA-templated transcription"/>
    <property type="evidence" value="ECO:0007669"/>
    <property type="project" value="TreeGrafter"/>
</dbReference>
<dbReference type="Gene3D" id="3.10.450.50">
    <property type="match status" value="1"/>
</dbReference>
<dbReference type="GO" id="GO:0000156">
    <property type="term" value="F:phosphorelay response regulator activity"/>
    <property type="evidence" value="ECO:0007669"/>
    <property type="project" value="TreeGrafter"/>
</dbReference>